<evidence type="ECO:0000256" key="4">
    <source>
        <dbReference type="SAM" id="MobiDB-lite"/>
    </source>
</evidence>
<protein>
    <submittedName>
        <fullName evidence="7">Beta-N-acetylhexosaminidase</fullName>
    </submittedName>
</protein>
<name>A0ABS6TX79_STRHA</name>
<dbReference type="Proteomes" id="UP000735541">
    <property type="component" value="Unassembled WGS sequence"/>
</dbReference>
<accession>A0ABS6TX79</accession>
<dbReference type="EMBL" id="JAHUVW010000001">
    <property type="protein sequence ID" value="MBV7672862.1"/>
    <property type="molecule type" value="Genomic_DNA"/>
</dbReference>
<dbReference type="InterPro" id="IPR001764">
    <property type="entry name" value="Glyco_hydro_3_N"/>
</dbReference>
<feature type="compositionally biased region" description="Low complexity" evidence="4">
    <location>
        <begin position="43"/>
        <end position="58"/>
    </location>
</feature>
<reference evidence="7 8" key="1">
    <citation type="submission" date="2021-07" db="EMBL/GenBank/DDBJ databases">
        <title>Sequencing Streptomyces halstedii LGO-A4 genome an citrus endophytic actinomycete.</title>
        <authorList>
            <person name="Samborskyy M."/>
            <person name="Scott N."/>
            <person name="Deglau R."/>
            <person name="Dickens S."/>
            <person name="Oliveira L.G."/>
        </authorList>
    </citation>
    <scope>NUCLEOTIDE SEQUENCE [LARGE SCALE GENOMIC DNA]</scope>
    <source>
        <strain evidence="7 8">LGO-A4</strain>
    </source>
</reference>
<evidence type="ECO:0000313" key="7">
    <source>
        <dbReference type="EMBL" id="MBV7672862.1"/>
    </source>
</evidence>
<dbReference type="InterPro" id="IPR050226">
    <property type="entry name" value="NagZ_Beta-hexosaminidase"/>
</dbReference>
<keyword evidence="8" id="KW-1185">Reference proteome</keyword>
<dbReference type="InterPro" id="IPR017853">
    <property type="entry name" value="GH"/>
</dbReference>
<evidence type="ECO:0000256" key="1">
    <source>
        <dbReference type="ARBA" id="ARBA00005336"/>
    </source>
</evidence>
<gene>
    <name evidence="7" type="ORF">STHAL_25800</name>
</gene>
<dbReference type="RefSeq" id="WP_228871847.1">
    <property type="nucleotide sequence ID" value="NZ_JAHUVW010000001.1"/>
</dbReference>
<evidence type="ECO:0000256" key="5">
    <source>
        <dbReference type="SAM" id="SignalP"/>
    </source>
</evidence>
<evidence type="ECO:0000256" key="2">
    <source>
        <dbReference type="ARBA" id="ARBA00022801"/>
    </source>
</evidence>
<dbReference type="InterPro" id="IPR036962">
    <property type="entry name" value="Glyco_hydro_3_N_sf"/>
</dbReference>
<proteinExistence type="inferred from homology"/>
<evidence type="ECO:0000259" key="6">
    <source>
        <dbReference type="Pfam" id="PF00933"/>
    </source>
</evidence>
<dbReference type="InterPro" id="IPR006311">
    <property type="entry name" value="TAT_signal"/>
</dbReference>
<organism evidence="7 8">
    <name type="scientific">Streptomyces halstedii</name>
    <dbReference type="NCBI Taxonomy" id="1944"/>
    <lineage>
        <taxon>Bacteria</taxon>
        <taxon>Bacillati</taxon>
        <taxon>Actinomycetota</taxon>
        <taxon>Actinomycetes</taxon>
        <taxon>Kitasatosporales</taxon>
        <taxon>Streptomycetaceae</taxon>
        <taxon>Streptomyces</taxon>
    </lineage>
</organism>
<dbReference type="SUPFAM" id="SSF51445">
    <property type="entry name" value="(Trans)glycosidases"/>
    <property type="match status" value="1"/>
</dbReference>
<feature type="domain" description="Glycoside hydrolase family 3 N-terminal" evidence="6">
    <location>
        <begin position="81"/>
        <end position="382"/>
    </location>
</feature>
<dbReference type="PANTHER" id="PTHR30480">
    <property type="entry name" value="BETA-HEXOSAMINIDASE-RELATED"/>
    <property type="match status" value="1"/>
</dbReference>
<sequence>MSATPRPHVLSRRGALLATTAALAGVLGPAGRTDAAPRAVGKSPTPSRAPASSAALTPAQRAGQCVIHSYPGLTPPARLMDAIREGRTAGVIFFGENIENLTQIEGVVQRMNAAHASSPVKTPLLLMTDQEGGLVRRLPGEPVLSAKEVGASADPSAQAEFTGGGAGMNLAGVGMNVNLAPVLDVYRKAGDFTDQYKRSYGKDPAAVGRCGAAFVTAQQAAGVAATAKHYPGLGPAAANQNTDLGPVTLTTSAATLRSVDEVPYGQAIAAGTKLVMLSWAVYPSLDADRPAGLSPTVVGQLRDRLGFQGVTVTDALEAGALKSYGGTAQRAVLAAGAGMDLILCSARDAAQGDQAVTALSDALTAGTLDGAAFDAGAARVAALRGWLA</sequence>
<comment type="similarity">
    <text evidence="1">Belongs to the glycosyl hydrolase 3 family.</text>
</comment>
<keyword evidence="3" id="KW-0326">Glycosidase</keyword>
<comment type="caution">
    <text evidence="7">The sequence shown here is derived from an EMBL/GenBank/DDBJ whole genome shotgun (WGS) entry which is preliminary data.</text>
</comment>
<feature type="signal peptide" evidence="5">
    <location>
        <begin position="1"/>
        <end position="24"/>
    </location>
</feature>
<feature type="region of interest" description="Disordered" evidence="4">
    <location>
        <begin position="29"/>
        <end position="58"/>
    </location>
</feature>
<dbReference type="PROSITE" id="PS51318">
    <property type="entry name" value="TAT"/>
    <property type="match status" value="1"/>
</dbReference>
<dbReference type="Pfam" id="PF00933">
    <property type="entry name" value="Glyco_hydro_3"/>
    <property type="match status" value="1"/>
</dbReference>
<dbReference type="Gene3D" id="3.20.20.300">
    <property type="entry name" value="Glycoside hydrolase, family 3, N-terminal domain"/>
    <property type="match status" value="1"/>
</dbReference>
<keyword evidence="2" id="KW-0378">Hydrolase</keyword>
<dbReference type="PANTHER" id="PTHR30480:SF14">
    <property type="entry name" value="HYDROLASE, PUTATIVE (AFU_ORTHOLOGUE AFUA_4G13770)-RELATED"/>
    <property type="match status" value="1"/>
</dbReference>
<evidence type="ECO:0000313" key="8">
    <source>
        <dbReference type="Proteomes" id="UP000735541"/>
    </source>
</evidence>
<evidence type="ECO:0000256" key="3">
    <source>
        <dbReference type="ARBA" id="ARBA00023295"/>
    </source>
</evidence>
<feature type="chain" id="PRO_5047058000" evidence="5">
    <location>
        <begin position="25"/>
        <end position="388"/>
    </location>
</feature>
<keyword evidence="5" id="KW-0732">Signal</keyword>